<comment type="caution">
    <text evidence="1">The sequence shown here is derived from an EMBL/GenBank/DDBJ whole genome shotgun (WGS) entry which is preliminary data.</text>
</comment>
<sequence>MHALLAQAQRELGVCVTIDLNAGEQSGWETEETGCHNVTGERNCEMGGGEGMERWREIDETREEGGRGQCALPVIESHYQNKAAISIGHDRNCSHTHTHTHTYVREFL</sequence>
<protein>
    <submittedName>
        <fullName evidence="1">Uncharacterized protein</fullName>
    </submittedName>
</protein>
<proteinExistence type="predicted"/>
<reference evidence="1" key="1">
    <citation type="journal article" date="2023" name="G3 (Bethesda)">
        <title>A reference genome for the long-term kleptoplast-retaining sea slug Elysia crispata morphotype clarki.</title>
        <authorList>
            <person name="Eastman K.E."/>
            <person name="Pendleton A.L."/>
            <person name="Shaikh M.A."/>
            <person name="Suttiyut T."/>
            <person name="Ogas R."/>
            <person name="Tomko P."/>
            <person name="Gavelis G."/>
            <person name="Widhalm J.R."/>
            <person name="Wisecaver J.H."/>
        </authorList>
    </citation>
    <scope>NUCLEOTIDE SEQUENCE</scope>
    <source>
        <strain evidence="1">ECLA1</strain>
    </source>
</reference>
<organism evidence="1 2">
    <name type="scientific">Elysia crispata</name>
    <name type="common">lettuce slug</name>
    <dbReference type="NCBI Taxonomy" id="231223"/>
    <lineage>
        <taxon>Eukaryota</taxon>
        <taxon>Metazoa</taxon>
        <taxon>Spiralia</taxon>
        <taxon>Lophotrochozoa</taxon>
        <taxon>Mollusca</taxon>
        <taxon>Gastropoda</taxon>
        <taxon>Heterobranchia</taxon>
        <taxon>Euthyneura</taxon>
        <taxon>Panpulmonata</taxon>
        <taxon>Sacoglossa</taxon>
        <taxon>Placobranchoidea</taxon>
        <taxon>Plakobranchidae</taxon>
        <taxon>Elysia</taxon>
    </lineage>
</organism>
<dbReference type="EMBL" id="JAWDGP010007852">
    <property type="protein sequence ID" value="KAK3702536.1"/>
    <property type="molecule type" value="Genomic_DNA"/>
</dbReference>
<gene>
    <name evidence="1" type="ORF">RRG08_042529</name>
</gene>
<name>A0AAE0XPU8_9GAST</name>
<dbReference type="AlphaFoldDB" id="A0AAE0XPU8"/>
<accession>A0AAE0XPU8</accession>
<keyword evidence="2" id="KW-1185">Reference proteome</keyword>
<dbReference type="Proteomes" id="UP001283361">
    <property type="component" value="Unassembled WGS sequence"/>
</dbReference>
<evidence type="ECO:0000313" key="2">
    <source>
        <dbReference type="Proteomes" id="UP001283361"/>
    </source>
</evidence>
<evidence type="ECO:0000313" key="1">
    <source>
        <dbReference type="EMBL" id="KAK3702536.1"/>
    </source>
</evidence>